<feature type="domain" description="C-type lectin" evidence="2">
    <location>
        <begin position="43"/>
        <end position="177"/>
    </location>
</feature>
<proteinExistence type="predicted"/>
<feature type="non-terminal residue" evidence="3">
    <location>
        <position position="1"/>
    </location>
</feature>
<dbReference type="InterPro" id="IPR016187">
    <property type="entry name" value="CTDL_fold"/>
</dbReference>
<dbReference type="EMBL" id="GDHC01013553">
    <property type="protein sequence ID" value="JAQ05076.1"/>
    <property type="molecule type" value="Transcribed_RNA"/>
</dbReference>
<gene>
    <name evidence="3" type="primary">PLCL_3</name>
    <name evidence="3" type="ORF">g.45303</name>
</gene>
<name>A0A146LD61_LYGHE</name>
<dbReference type="AlphaFoldDB" id="A0A146LD61"/>
<dbReference type="PANTHER" id="PTHR45784">
    <property type="entry name" value="C-TYPE LECTIN DOMAIN FAMILY 20 MEMBER A-RELATED"/>
    <property type="match status" value="1"/>
</dbReference>
<accession>A0A146LD61</accession>
<dbReference type="SUPFAM" id="SSF56436">
    <property type="entry name" value="C-type lectin-like"/>
    <property type="match status" value="1"/>
</dbReference>
<feature type="signal peptide" evidence="1">
    <location>
        <begin position="1"/>
        <end position="30"/>
    </location>
</feature>
<dbReference type="InterPro" id="IPR001304">
    <property type="entry name" value="C-type_lectin-like"/>
</dbReference>
<protein>
    <submittedName>
        <fullName evidence="3">Perlucin-like protein</fullName>
    </submittedName>
</protein>
<dbReference type="PANTHER" id="PTHR45784:SF3">
    <property type="entry name" value="C-TYPE LECTIN DOMAIN FAMILY 4 MEMBER K-LIKE-RELATED"/>
    <property type="match status" value="1"/>
</dbReference>
<dbReference type="InterPro" id="IPR016186">
    <property type="entry name" value="C-type_lectin-like/link_sf"/>
</dbReference>
<dbReference type="PROSITE" id="PS50041">
    <property type="entry name" value="C_TYPE_LECTIN_2"/>
    <property type="match status" value="1"/>
</dbReference>
<dbReference type="Pfam" id="PF00059">
    <property type="entry name" value="Lectin_C"/>
    <property type="match status" value="1"/>
</dbReference>
<dbReference type="SMART" id="SM00034">
    <property type="entry name" value="CLECT"/>
    <property type="match status" value="1"/>
</dbReference>
<keyword evidence="1" id="KW-0732">Signal</keyword>
<dbReference type="Gene3D" id="3.10.100.10">
    <property type="entry name" value="Mannose-Binding Protein A, subunit A"/>
    <property type="match status" value="1"/>
</dbReference>
<dbReference type="CDD" id="cd00037">
    <property type="entry name" value="CLECT"/>
    <property type="match status" value="1"/>
</dbReference>
<evidence type="ECO:0000256" key="1">
    <source>
        <dbReference type="SAM" id="SignalP"/>
    </source>
</evidence>
<sequence length="178" mass="20567">RIYLFDWGATMKGTLKMLLFFAAYLAATTAVPTVHETPANVCNRRKTFEVIVSQKMTWYDAMIYCKSRQGDLATIRSQEENDEVVELIEKTGLAVGKDTRLGFWLGGARLASSRDWFWMTDGDTTKRYENWHVGQPLFDKDGKFTVIAYYYLPNFFGTTAIRWETDTVVDTLYLVCEY</sequence>
<feature type="chain" id="PRO_5007527070" evidence="1">
    <location>
        <begin position="31"/>
        <end position="178"/>
    </location>
</feature>
<evidence type="ECO:0000259" key="2">
    <source>
        <dbReference type="PROSITE" id="PS50041"/>
    </source>
</evidence>
<organism evidence="3">
    <name type="scientific">Lygus hesperus</name>
    <name type="common">Western plant bug</name>
    <dbReference type="NCBI Taxonomy" id="30085"/>
    <lineage>
        <taxon>Eukaryota</taxon>
        <taxon>Metazoa</taxon>
        <taxon>Ecdysozoa</taxon>
        <taxon>Arthropoda</taxon>
        <taxon>Hexapoda</taxon>
        <taxon>Insecta</taxon>
        <taxon>Pterygota</taxon>
        <taxon>Neoptera</taxon>
        <taxon>Paraneoptera</taxon>
        <taxon>Hemiptera</taxon>
        <taxon>Heteroptera</taxon>
        <taxon>Panheteroptera</taxon>
        <taxon>Cimicomorpha</taxon>
        <taxon>Miridae</taxon>
        <taxon>Mirini</taxon>
        <taxon>Lygus</taxon>
    </lineage>
</organism>
<evidence type="ECO:0000313" key="3">
    <source>
        <dbReference type="EMBL" id="JAQ05076.1"/>
    </source>
</evidence>
<reference evidence="3" key="1">
    <citation type="journal article" date="2016" name="Gigascience">
        <title>De novo construction of an expanded transcriptome assembly for the western tarnished plant bug, Lygus hesperus.</title>
        <authorList>
            <person name="Tassone E.E."/>
            <person name="Geib S.M."/>
            <person name="Hall B."/>
            <person name="Fabrick J.A."/>
            <person name="Brent C.S."/>
            <person name="Hull J.J."/>
        </authorList>
    </citation>
    <scope>NUCLEOTIDE SEQUENCE</scope>
</reference>